<dbReference type="RefSeq" id="WP_317831757.1">
    <property type="nucleotide sequence ID" value="NZ_CP136920.1"/>
</dbReference>
<dbReference type="SUPFAM" id="SSF49299">
    <property type="entry name" value="PKD domain"/>
    <property type="match status" value="1"/>
</dbReference>
<gene>
    <name evidence="2" type="ORF">RZN69_14110</name>
</gene>
<dbReference type="InterPro" id="IPR005084">
    <property type="entry name" value="CBM6"/>
</dbReference>
<dbReference type="SMART" id="SM00089">
    <property type="entry name" value="PKD"/>
    <property type="match status" value="2"/>
</dbReference>
<organism evidence="2 3">
    <name type="scientific">Rubellicoccus peritrichatus</name>
    <dbReference type="NCBI Taxonomy" id="3080537"/>
    <lineage>
        <taxon>Bacteria</taxon>
        <taxon>Pseudomonadati</taxon>
        <taxon>Verrucomicrobiota</taxon>
        <taxon>Opitutia</taxon>
        <taxon>Puniceicoccales</taxon>
        <taxon>Cerasicoccaceae</taxon>
        <taxon>Rubellicoccus</taxon>
    </lineage>
</organism>
<accession>A0AAQ3LD19</accession>
<evidence type="ECO:0000313" key="3">
    <source>
        <dbReference type="Proteomes" id="UP001304300"/>
    </source>
</evidence>
<dbReference type="PROSITE" id="PS51175">
    <property type="entry name" value="CBM6"/>
    <property type="match status" value="1"/>
</dbReference>
<dbReference type="Gene3D" id="2.60.120.260">
    <property type="entry name" value="Galactose-binding domain-like"/>
    <property type="match status" value="1"/>
</dbReference>
<protein>
    <submittedName>
        <fullName evidence="2">Carbohydrate-binding protein</fullName>
    </submittedName>
</protein>
<dbReference type="CDD" id="cd04080">
    <property type="entry name" value="CBM6_cellulase-like"/>
    <property type="match status" value="1"/>
</dbReference>
<dbReference type="InterPro" id="IPR035986">
    <property type="entry name" value="PKD_dom_sf"/>
</dbReference>
<sequence>MNDFMGINVHTALWRDYYHPNADYTHTDISKAFKWVRNYQRWDQFEPENDDYKWNSEDGGKIFYFDEYYRLLNEDGVNIVVVPMDPPDWVIGSAKFPIDNGTGEEPNNYRERAEFLAQMAARYGPTGGHAESRLETSDKVQGLDYVRYFEDHNEPNQDWREDIWPASYFGQYLNATHDGRGVIRNGEMPLAGIKQGDPNAIHVAAGLNNNGVDDSFLDQMLLASGRQAFDIINIHTYCRNTHLFPDGTFPYPPEAKGTSPEYYIIESGLEEIQKTVEWRDANLPGTPIWLTEFGWDTLDKDGVHSTNYAPELSQANYIMRTFPLVKKIGIEKAFLFFDFDPNSNSTKMFSTSGIFGNVSNGHETKIAYYFLTAMSQTIGEYAYDGAHIFGAGDPEVYAYSFSKSDTDVVVMLWCRERDALFDNGTTIPNYTFEAPYMTSCDLVVPTDDVIGGITTSLSITDAGLESASVTIPLLSETPVFLKVNGLQSIRLNLAPEVYAGKDVEIQSPASSVVLSCDASDSDGTVASYQWVQLSGPSATMQQADTAMLALSGLVLGDYVFEVEVTDDDGAKVRDVVQLRVTSREPYLGSRHTIPGLIQAEDFDLGGEGVAYHDLVAGNKKGDYRPDEDVDIKFMPNETGNFYVTDIKVGEWLEYSVDVAETGLYTLDMKTAAYNDDRRLEVRMDGYNISGMMQIEQTGDFTQFVSNIAEPVRLTAGEHIMRVRFDTSGMNLDSIELQPYDDGIPSGGYFHFVHSTSSWSSKRIFYDVKWQDDIDVLAGGNQFFEFYLSDESPGLTADWSKLRISLIDTFNNSGSIIIGDYETNIGMNWTLVQIPLSVFSAAGVDLSHLMYMELTSLTNGGPFDIGIDEVAFTGGLTPLVWLGETHSNNPHSNSAISLTIEESGGLGGTPAYNEAPFVDANSDVTIRPLVTTHTFDASVIDIDGVVVSYEWTQLSGPTPVSLTGTTSEDLTVEVDTFGTYEFRLTATDNSGNTSEDDTVLTFEDTGGYISVDHIAYSWKTFTIFYDADKEARDVVSGTINNTDLEIYFKRFDLSTPIDWNLLRIEVSDDSSPVNTSYLAVGNYMTEAIDDQWVKVVFPLSHFATAVDFTNLRKITVVSARAGPYNGLGIDEIKFSGGDSPFVWFGDAHPEIVFNGTISSDLVLDRPATGGATQPALP</sequence>
<dbReference type="Gene3D" id="2.60.40.10">
    <property type="entry name" value="Immunoglobulins"/>
    <property type="match status" value="2"/>
</dbReference>
<dbReference type="InterPro" id="IPR013783">
    <property type="entry name" value="Ig-like_fold"/>
</dbReference>
<dbReference type="KEGG" id="puo:RZN69_14110"/>
<feature type="domain" description="CBM6" evidence="1">
    <location>
        <begin position="595"/>
        <end position="737"/>
    </location>
</feature>
<dbReference type="InterPro" id="IPR017853">
    <property type="entry name" value="GH"/>
</dbReference>
<name>A0AAQ3LD19_9BACT</name>
<dbReference type="AlphaFoldDB" id="A0AAQ3LD19"/>
<dbReference type="Pfam" id="PF03422">
    <property type="entry name" value="CBM_6"/>
    <property type="match status" value="1"/>
</dbReference>
<dbReference type="SUPFAM" id="SSF49785">
    <property type="entry name" value="Galactose-binding domain-like"/>
    <property type="match status" value="1"/>
</dbReference>
<dbReference type="InterPro" id="IPR008979">
    <property type="entry name" value="Galactose-bd-like_sf"/>
</dbReference>
<dbReference type="Proteomes" id="UP001304300">
    <property type="component" value="Chromosome"/>
</dbReference>
<dbReference type="Pfam" id="PF22352">
    <property type="entry name" value="K319L-like_PKD"/>
    <property type="match status" value="2"/>
</dbReference>
<dbReference type="EMBL" id="CP136920">
    <property type="protein sequence ID" value="WOO39754.1"/>
    <property type="molecule type" value="Genomic_DNA"/>
</dbReference>
<dbReference type="GO" id="GO:0004553">
    <property type="term" value="F:hydrolase activity, hydrolyzing O-glycosyl compounds"/>
    <property type="evidence" value="ECO:0007669"/>
    <property type="project" value="TreeGrafter"/>
</dbReference>
<dbReference type="InterPro" id="IPR022409">
    <property type="entry name" value="PKD/Chitinase_dom"/>
</dbReference>
<evidence type="ECO:0000259" key="1">
    <source>
        <dbReference type="PROSITE" id="PS51175"/>
    </source>
</evidence>
<proteinExistence type="predicted"/>
<keyword evidence="3" id="KW-1185">Reference proteome</keyword>
<dbReference type="PANTHER" id="PTHR12631:SF10">
    <property type="entry name" value="BETA-XYLOSIDASE-LIKE PROTEIN-RELATED"/>
    <property type="match status" value="1"/>
</dbReference>
<dbReference type="Gene3D" id="3.20.20.80">
    <property type="entry name" value="Glycosidases"/>
    <property type="match status" value="1"/>
</dbReference>
<dbReference type="InterPro" id="IPR051923">
    <property type="entry name" value="Glycosyl_Hydrolase_39"/>
</dbReference>
<reference evidence="2 3" key="1">
    <citation type="submission" date="2023-10" db="EMBL/GenBank/DDBJ databases">
        <title>Rubellicoccus peritrichatus gen. nov., sp. nov., isolated from an algae of coral reef tank.</title>
        <authorList>
            <person name="Luo J."/>
        </authorList>
    </citation>
    <scope>NUCLEOTIDE SEQUENCE [LARGE SCALE GENOMIC DNA]</scope>
    <source>
        <strain evidence="2 3">CR14</strain>
    </source>
</reference>
<evidence type="ECO:0000313" key="2">
    <source>
        <dbReference type="EMBL" id="WOO39754.1"/>
    </source>
</evidence>
<dbReference type="GO" id="GO:0030246">
    <property type="term" value="F:carbohydrate binding"/>
    <property type="evidence" value="ECO:0007669"/>
    <property type="project" value="InterPro"/>
</dbReference>
<dbReference type="SUPFAM" id="SSF51445">
    <property type="entry name" value="(Trans)glycosidases"/>
    <property type="match status" value="1"/>
</dbReference>
<dbReference type="PANTHER" id="PTHR12631">
    <property type="entry name" value="ALPHA-L-IDURONIDASE"/>
    <property type="match status" value="1"/>
</dbReference>